<keyword evidence="2" id="KW-1185">Reference proteome</keyword>
<evidence type="ECO:0000313" key="1">
    <source>
        <dbReference type="EMBL" id="CAE7563046.1"/>
    </source>
</evidence>
<evidence type="ECO:0000313" key="2">
    <source>
        <dbReference type="Proteomes" id="UP000601435"/>
    </source>
</evidence>
<gene>
    <name evidence="1" type="ORF">SNEC2469_LOCUS16281</name>
</gene>
<protein>
    <submittedName>
        <fullName evidence="1">Uncharacterized protein</fullName>
    </submittedName>
</protein>
<proteinExistence type="predicted"/>
<accession>A0A812UBA0</accession>
<dbReference type="EMBL" id="CAJNJA010026676">
    <property type="protein sequence ID" value="CAE7563046.1"/>
    <property type="molecule type" value="Genomic_DNA"/>
</dbReference>
<organism evidence="1 2">
    <name type="scientific">Symbiodinium necroappetens</name>
    <dbReference type="NCBI Taxonomy" id="1628268"/>
    <lineage>
        <taxon>Eukaryota</taxon>
        <taxon>Sar</taxon>
        <taxon>Alveolata</taxon>
        <taxon>Dinophyceae</taxon>
        <taxon>Suessiales</taxon>
        <taxon>Symbiodiniaceae</taxon>
        <taxon>Symbiodinium</taxon>
    </lineage>
</organism>
<reference evidence="1" key="1">
    <citation type="submission" date="2021-02" db="EMBL/GenBank/DDBJ databases">
        <authorList>
            <person name="Dougan E. K."/>
            <person name="Rhodes N."/>
            <person name="Thang M."/>
            <person name="Chan C."/>
        </authorList>
    </citation>
    <scope>NUCLEOTIDE SEQUENCE</scope>
</reference>
<comment type="caution">
    <text evidence="1">The sequence shown here is derived from an EMBL/GenBank/DDBJ whole genome shotgun (WGS) entry which is preliminary data.</text>
</comment>
<dbReference type="AlphaFoldDB" id="A0A812UBA0"/>
<dbReference type="Proteomes" id="UP000601435">
    <property type="component" value="Unassembled WGS sequence"/>
</dbReference>
<sequence length="60" mass="6996">MHAPILFSSLAEEEYLAWLRAMTRTSFSSAVRRRPLRPPARQQLRLLKPPPAWLGRQVQL</sequence>
<name>A0A812UBA0_9DINO</name>